<proteinExistence type="predicted"/>
<gene>
    <name evidence="3" type="ORF">BN1708_006655</name>
</gene>
<keyword evidence="4" id="KW-1185">Reference proteome</keyword>
<feature type="coiled-coil region" evidence="1">
    <location>
        <begin position="428"/>
        <end position="455"/>
    </location>
</feature>
<name>A0A0G4MLU9_VERLO</name>
<evidence type="ECO:0000256" key="1">
    <source>
        <dbReference type="SAM" id="Coils"/>
    </source>
</evidence>
<evidence type="ECO:0000313" key="3">
    <source>
        <dbReference type="EMBL" id="CRK35154.1"/>
    </source>
</evidence>
<organism evidence="3 4">
    <name type="scientific">Verticillium longisporum</name>
    <name type="common">Verticillium dahliae var. longisporum</name>
    <dbReference type="NCBI Taxonomy" id="100787"/>
    <lineage>
        <taxon>Eukaryota</taxon>
        <taxon>Fungi</taxon>
        <taxon>Dikarya</taxon>
        <taxon>Ascomycota</taxon>
        <taxon>Pezizomycotina</taxon>
        <taxon>Sordariomycetes</taxon>
        <taxon>Hypocreomycetidae</taxon>
        <taxon>Glomerellales</taxon>
        <taxon>Plectosphaerellaceae</taxon>
        <taxon>Verticillium</taxon>
    </lineage>
</organism>
<feature type="region of interest" description="Disordered" evidence="2">
    <location>
        <begin position="32"/>
        <end position="264"/>
    </location>
</feature>
<feature type="compositionally biased region" description="Basic and acidic residues" evidence="2">
    <location>
        <begin position="218"/>
        <end position="239"/>
    </location>
</feature>
<reference evidence="3 4" key="1">
    <citation type="submission" date="2015-05" db="EMBL/GenBank/DDBJ databases">
        <authorList>
            <person name="Wang D.B."/>
            <person name="Wang M."/>
        </authorList>
    </citation>
    <scope>NUCLEOTIDE SEQUENCE [LARGE SCALE GENOMIC DNA]</scope>
    <source>
        <strain evidence="3">VL1</strain>
    </source>
</reference>
<feature type="compositionally biased region" description="Acidic residues" evidence="2">
    <location>
        <begin position="676"/>
        <end position="686"/>
    </location>
</feature>
<feature type="compositionally biased region" description="Low complexity" evidence="2">
    <location>
        <begin position="122"/>
        <end position="139"/>
    </location>
</feature>
<dbReference type="AlphaFoldDB" id="A0A0G4MLU9"/>
<feature type="compositionally biased region" description="Polar residues" evidence="2">
    <location>
        <begin position="516"/>
        <end position="532"/>
    </location>
</feature>
<feature type="compositionally biased region" description="Low complexity" evidence="2">
    <location>
        <begin position="390"/>
        <end position="401"/>
    </location>
</feature>
<accession>A0A0G4MLU9</accession>
<dbReference type="EMBL" id="CVQH01023416">
    <property type="protein sequence ID" value="CRK35154.1"/>
    <property type="molecule type" value="Genomic_DNA"/>
</dbReference>
<keyword evidence="1" id="KW-0175">Coiled coil</keyword>
<evidence type="ECO:0000313" key="4">
    <source>
        <dbReference type="Proteomes" id="UP000044602"/>
    </source>
</evidence>
<feature type="region of interest" description="Disordered" evidence="2">
    <location>
        <begin position="644"/>
        <end position="712"/>
    </location>
</feature>
<feature type="non-terminal residue" evidence="3">
    <location>
        <position position="1"/>
    </location>
</feature>
<protein>
    <submittedName>
        <fullName evidence="3">Uncharacterized protein</fullName>
    </submittedName>
</protein>
<feature type="compositionally biased region" description="Basic and acidic residues" evidence="2">
    <location>
        <begin position="350"/>
        <end position="359"/>
    </location>
</feature>
<feature type="region of interest" description="Disordered" evidence="2">
    <location>
        <begin position="337"/>
        <end position="359"/>
    </location>
</feature>
<feature type="region of interest" description="Disordered" evidence="2">
    <location>
        <begin position="372"/>
        <end position="407"/>
    </location>
</feature>
<feature type="region of interest" description="Disordered" evidence="2">
    <location>
        <begin position="276"/>
        <end position="320"/>
    </location>
</feature>
<feature type="compositionally biased region" description="Polar residues" evidence="2">
    <location>
        <begin position="148"/>
        <end position="175"/>
    </location>
</feature>
<sequence>EPRPGLSYNLYAGSSSFPRGRPIDAMKVSIFKPQPAGAGGQAASRPKTGQSIRGKISGPIPIPTPTDDEFPMRNPGTGIATPLSAEDRERQLQTEAGHQTSAPFTQPEAVPTRNTDSVMAPSGSGSVTGSASGSGTGSAHTHQIPRGSPQSQRRTNPPSTLRHSVVSEATENTNNGKDKPQRKKSTLRGAFIKLFGRRKKTTSLSAPPERASTYDSPSQHRSDPSALAREPKKETDAKRAASLPITEYDRALRSHSVGPNDFSAIESARNSMHVDATLSGRRRAATATGQLFGPRDGEIGGLSPRPASTHARGSRLFPMDEDPEEIGRAITSDVVGKRRSRSLSGIAGPQDDRADVRRRSDEIRYWRESYDPAFMSPTSSNAPDHDNDETGAAGAATQEAPPKTPLEPFNFGSMPHLNAMAGMKITAAASLETRIDTLEAKMRRAEKIITQLCNAAPGTRIQPDQFHRPPSSLPTPNRSTITAVQGMQSSSRHGSMCSRDSSASFLEGVRDNDSATQLSAPSVANRPTSDSTIRGAVSLPTISQGVSGPLTTEHYSTLLRLLEAERASRHSLEAQVRMLAQRLEAVAASAPKQRWASIHGEPPPTARSFGHVSAFDQQTPEYEYGNGHKNHLLTPEDSGIATGGLAGVDEDDYSETYATPREEQSHGYGAFGEELRDGDEDEDDEDGQRKKAARTLSLSQLTMGKPHPKAVI</sequence>
<dbReference type="STRING" id="100787.A0A0G4MLU9"/>
<feature type="compositionally biased region" description="Polar residues" evidence="2">
    <location>
        <begin position="93"/>
        <end position="104"/>
    </location>
</feature>
<feature type="region of interest" description="Disordered" evidence="2">
    <location>
        <begin position="516"/>
        <end position="536"/>
    </location>
</feature>
<dbReference type="Proteomes" id="UP000044602">
    <property type="component" value="Unassembled WGS sequence"/>
</dbReference>
<feature type="region of interest" description="Disordered" evidence="2">
    <location>
        <begin position="459"/>
        <end position="478"/>
    </location>
</feature>
<evidence type="ECO:0000256" key="2">
    <source>
        <dbReference type="SAM" id="MobiDB-lite"/>
    </source>
</evidence>